<feature type="region of interest" description="Disordered" evidence="6">
    <location>
        <begin position="135"/>
        <end position="191"/>
    </location>
</feature>
<dbReference type="SUPFAM" id="SSF101936">
    <property type="entry name" value="DNA-binding pseudobarrel domain"/>
    <property type="match status" value="4"/>
</dbReference>
<comment type="caution">
    <text evidence="8">The sequence shown here is derived from an EMBL/GenBank/DDBJ whole genome shotgun (WGS) entry which is preliminary data.</text>
</comment>
<dbReference type="PANTHER" id="PTHR31920:SF108">
    <property type="entry name" value="B3 DOMAIN-CONTAINING TRANSCRIPTION FACTOR VRN1-LIKE"/>
    <property type="match status" value="1"/>
</dbReference>
<keyword evidence="5" id="KW-0539">Nucleus</keyword>
<dbReference type="InterPro" id="IPR015300">
    <property type="entry name" value="DNA-bd_pseudobarrel_sf"/>
</dbReference>
<protein>
    <recommendedName>
        <fullName evidence="7">TF-B3 domain-containing protein</fullName>
    </recommendedName>
</protein>
<evidence type="ECO:0000259" key="7">
    <source>
        <dbReference type="PROSITE" id="PS50863"/>
    </source>
</evidence>
<feature type="domain" description="TF-B3" evidence="7">
    <location>
        <begin position="228"/>
        <end position="323"/>
    </location>
</feature>
<feature type="region of interest" description="Disordered" evidence="6">
    <location>
        <begin position="697"/>
        <end position="752"/>
    </location>
</feature>
<dbReference type="AlphaFoldDB" id="A0ABD3K128"/>
<evidence type="ECO:0000313" key="9">
    <source>
        <dbReference type="Proteomes" id="UP001634007"/>
    </source>
</evidence>
<dbReference type="EMBL" id="JBJKBG010000007">
    <property type="protein sequence ID" value="KAL3730301.1"/>
    <property type="molecule type" value="Genomic_DNA"/>
</dbReference>
<dbReference type="Proteomes" id="UP001634007">
    <property type="component" value="Unassembled WGS sequence"/>
</dbReference>
<dbReference type="SMART" id="SM01019">
    <property type="entry name" value="B3"/>
    <property type="match status" value="4"/>
</dbReference>
<keyword evidence="4" id="KW-0804">Transcription</keyword>
<evidence type="ECO:0000313" key="8">
    <source>
        <dbReference type="EMBL" id="KAL3730301.1"/>
    </source>
</evidence>
<name>A0ABD3K128_EUCGL</name>
<feature type="domain" description="TF-B3" evidence="7">
    <location>
        <begin position="29"/>
        <end position="123"/>
    </location>
</feature>
<dbReference type="InterPro" id="IPR050655">
    <property type="entry name" value="Plant_B3_domain"/>
</dbReference>
<feature type="domain" description="TF-B3" evidence="7">
    <location>
        <begin position="362"/>
        <end position="459"/>
    </location>
</feature>
<sequence>MASCSRRRRREDGAVEPEVVAGPRREGRCFFKIILFDTLESGKLGIPKSFLRRCGKDLSNSVLLQVPGGSTWTIELEKRNNDMVSLWKGWRDFMEYYSIAHGHLIVFKYKGNSTFGVIIFDKSTSEIDYSLSSGKKTDLRSKFPSPKTEDVVEAEDPEELTPRRKMRVESHLPCSQLSPIYSPRGSKDGIRRSRCKMNRSEPVFGGPTCIGPLSGFELASEFESEYPFFKVIMQPSYLKHHILYVPRRFIMQHIRKIKEIAILRHSGRSWPVKLRSCGHRGACFGSGWFRFFREARLRLGNVCVFELIDGEDIVFRVYIFNGAGGSKQSKCTASLSEPVFPSPTSPRPLTTPELANEFDSEHPFFKLVIPEYQAKKMNIPVGFTRKYIQESTDMVAVLRYLNRSWPMKLLRYKQDHKAFFSGGWPAFARENCLHVGDVCMFELIDKEDFVFEVSIFCSAACIDTHPKELDLSQAPADSADRIQQSTFRASDSELVFHGPTLLRPLVSPELACKFDSKHPFFAMVIPRSYMNCLSLPVGFIKQHIQENKGMATLRFSGESWPVKLLSYTQTRKILSGYTHDTRVFFTTGWTAFARETHMRMGNICVFELIDRDDVVFQVSNFSSAGGIEQSPCRASCSEPDFHSPTLLRSLASPELASDIDTERPFFKRVIPRSYMNCLGKTTIDTVRHGTLFHAKSRQAGHGTTRAAADLIRDPKPGLPKNESDGGSEQVEDEEATHEFTYGMTSARGQKGSEPDIELAKKMLPIISSISACSRARRKLTF</sequence>
<evidence type="ECO:0000256" key="1">
    <source>
        <dbReference type="ARBA" id="ARBA00004123"/>
    </source>
</evidence>
<keyword evidence="3" id="KW-0238">DNA-binding</keyword>
<dbReference type="Pfam" id="PF02362">
    <property type="entry name" value="B3"/>
    <property type="match status" value="4"/>
</dbReference>
<dbReference type="GO" id="GO:0003677">
    <property type="term" value="F:DNA binding"/>
    <property type="evidence" value="ECO:0007669"/>
    <property type="project" value="UniProtKB-KW"/>
</dbReference>
<proteinExistence type="predicted"/>
<dbReference type="InterPro" id="IPR003340">
    <property type="entry name" value="B3_DNA-bd"/>
</dbReference>
<reference evidence="8 9" key="1">
    <citation type="submission" date="2024-11" db="EMBL/GenBank/DDBJ databases">
        <title>Chromosome-level genome assembly of Eucalyptus globulus Labill. provides insights into its genome evolution.</title>
        <authorList>
            <person name="Li X."/>
        </authorList>
    </citation>
    <scope>NUCLEOTIDE SEQUENCE [LARGE SCALE GENOMIC DNA]</scope>
    <source>
        <strain evidence="8">CL2024</strain>
        <tissue evidence="8">Fresh tender leaves</tissue>
    </source>
</reference>
<comment type="subcellular location">
    <subcellularLocation>
        <location evidence="1">Nucleus</location>
    </subcellularLocation>
</comment>
<dbReference type="Gene3D" id="2.40.330.10">
    <property type="entry name" value="DNA-binding pseudobarrel domain"/>
    <property type="match status" value="4"/>
</dbReference>
<evidence type="ECO:0000256" key="4">
    <source>
        <dbReference type="ARBA" id="ARBA00023163"/>
    </source>
</evidence>
<evidence type="ECO:0000256" key="3">
    <source>
        <dbReference type="ARBA" id="ARBA00023125"/>
    </source>
</evidence>
<keyword evidence="2" id="KW-0805">Transcription regulation</keyword>
<evidence type="ECO:0000256" key="5">
    <source>
        <dbReference type="ARBA" id="ARBA00023242"/>
    </source>
</evidence>
<organism evidence="8 9">
    <name type="scientific">Eucalyptus globulus</name>
    <name type="common">Tasmanian blue gum</name>
    <dbReference type="NCBI Taxonomy" id="34317"/>
    <lineage>
        <taxon>Eukaryota</taxon>
        <taxon>Viridiplantae</taxon>
        <taxon>Streptophyta</taxon>
        <taxon>Embryophyta</taxon>
        <taxon>Tracheophyta</taxon>
        <taxon>Spermatophyta</taxon>
        <taxon>Magnoliopsida</taxon>
        <taxon>eudicotyledons</taxon>
        <taxon>Gunneridae</taxon>
        <taxon>Pentapetalae</taxon>
        <taxon>rosids</taxon>
        <taxon>malvids</taxon>
        <taxon>Myrtales</taxon>
        <taxon>Myrtaceae</taxon>
        <taxon>Myrtoideae</taxon>
        <taxon>Eucalypteae</taxon>
        <taxon>Eucalyptus</taxon>
    </lineage>
</organism>
<feature type="domain" description="TF-B3" evidence="7">
    <location>
        <begin position="518"/>
        <end position="624"/>
    </location>
</feature>
<dbReference type="GO" id="GO:0005634">
    <property type="term" value="C:nucleus"/>
    <property type="evidence" value="ECO:0007669"/>
    <property type="project" value="UniProtKB-SubCell"/>
</dbReference>
<keyword evidence="9" id="KW-1185">Reference proteome</keyword>
<dbReference type="CDD" id="cd10017">
    <property type="entry name" value="B3_DNA"/>
    <property type="match status" value="4"/>
</dbReference>
<gene>
    <name evidence="8" type="ORF">ACJRO7_027327</name>
</gene>
<dbReference type="PANTHER" id="PTHR31920">
    <property type="entry name" value="B3 DOMAIN-CONTAINING"/>
    <property type="match status" value="1"/>
</dbReference>
<evidence type="ECO:0000256" key="2">
    <source>
        <dbReference type="ARBA" id="ARBA00023015"/>
    </source>
</evidence>
<evidence type="ECO:0000256" key="6">
    <source>
        <dbReference type="SAM" id="MobiDB-lite"/>
    </source>
</evidence>
<accession>A0ABD3K128</accession>
<dbReference type="PROSITE" id="PS50863">
    <property type="entry name" value="B3"/>
    <property type="match status" value="4"/>
</dbReference>